<dbReference type="AlphaFoldDB" id="A0AB73LWM8"/>
<sequence>MSSIRHFYIKTKCESSHKLRLFKFFCQFERTFYNKASCMVSDSDFVGVPTCRSPTEKTIL</sequence>
<organism evidence="1 2">
    <name type="scientific">Leptospira santarosai</name>
    <dbReference type="NCBI Taxonomy" id="28183"/>
    <lineage>
        <taxon>Bacteria</taxon>
        <taxon>Pseudomonadati</taxon>
        <taxon>Spirochaetota</taxon>
        <taxon>Spirochaetia</taxon>
        <taxon>Leptospirales</taxon>
        <taxon>Leptospiraceae</taxon>
        <taxon>Leptospira</taxon>
    </lineage>
</organism>
<accession>A0AB73LWM8</accession>
<evidence type="ECO:0000313" key="2">
    <source>
        <dbReference type="Proteomes" id="UP000189337"/>
    </source>
</evidence>
<evidence type="ECO:0000313" key="1">
    <source>
        <dbReference type="EMBL" id="ONF91905.1"/>
    </source>
</evidence>
<proteinExistence type="predicted"/>
<evidence type="ECO:0008006" key="3">
    <source>
        <dbReference type="Google" id="ProtNLM"/>
    </source>
</evidence>
<dbReference type="Proteomes" id="UP000189337">
    <property type="component" value="Unassembled WGS sequence"/>
</dbReference>
<gene>
    <name evidence="1" type="ORF">BWD14_15150</name>
</gene>
<name>A0AB73LWM8_9LEPT</name>
<reference evidence="1 2" key="1">
    <citation type="submission" date="2017-01" db="EMBL/GenBank/DDBJ databases">
        <title>Comparative genomic analysis of Brazilian Leptospira santarosai.</title>
        <authorList>
            <person name="Moreno L.Z."/>
            <person name="Miraglia F."/>
            <person name="Kremer F.S."/>
            <person name="Eslabao M.R."/>
            <person name="Lilenbaum W."/>
            <person name="Dellagostin O.A."/>
            <person name="Moreno A.M."/>
        </authorList>
    </citation>
    <scope>NUCLEOTIDE SEQUENCE [LARGE SCALE GENOMIC DNA]</scope>
    <source>
        <strain evidence="1 2">M52/8-19</strain>
    </source>
</reference>
<dbReference type="EMBL" id="MTSU01000016">
    <property type="protein sequence ID" value="ONF91905.1"/>
    <property type="molecule type" value="Genomic_DNA"/>
</dbReference>
<comment type="caution">
    <text evidence="1">The sequence shown here is derived from an EMBL/GenBank/DDBJ whole genome shotgun (WGS) entry which is preliminary data.</text>
</comment>
<protein>
    <recommendedName>
        <fullName evidence="3">Transposase putative helix-turn-helix domain-containing protein</fullName>
    </recommendedName>
</protein>